<keyword evidence="1" id="KW-0472">Membrane</keyword>
<keyword evidence="1" id="KW-0812">Transmembrane</keyword>
<protein>
    <submittedName>
        <fullName evidence="2">DUF454 domain-containing protein</fullName>
    </submittedName>
</protein>
<dbReference type="PANTHER" id="PTHR35813:SF1">
    <property type="entry name" value="INNER MEMBRANE PROTEIN YBAN"/>
    <property type="match status" value="1"/>
</dbReference>
<proteinExistence type="predicted"/>
<dbReference type="Pfam" id="PF04304">
    <property type="entry name" value="DUF454"/>
    <property type="match status" value="1"/>
</dbReference>
<sequence>MQVLKKSLLIGVGSISVALGVLGIFLPLLPTTPFLLLAAFCYVRSSDRLYNWLMNHKQLNIYIKSFRKGEGIPLKAKIFSIAFIWITILFSAIVVPFLWVKIMLLTGATVYTVLVLKQKTLKETPDEIVASQPSEKDQTM</sequence>
<evidence type="ECO:0000256" key="1">
    <source>
        <dbReference type="SAM" id="Phobius"/>
    </source>
</evidence>
<dbReference type="KEGG" id="aqt:FN924_04850"/>
<keyword evidence="3" id="KW-1185">Reference proteome</keyword>
<reference evidence="2 3" key="1">
    <citation type="submission" date="2019-07" db="EMBL/GenBank/DDBJ databases">
        <authorList>
            <person name="Li J."/>
        </authorList>
    </citation>
    <scope>NUCLEOTIDE SEQUENCE [LARGE SCALE GENOMIC DNA]</scope>
    <source>
        <strain evidence="2 3">TKL69</strain>
    </source>
</reference>
<evidence type="ECO:0000313" key="3">
    <source>
        <dbReference type="Proteomes" id="UP000315215"/>
    </source>
</evidence>
<accession>A0A516KL29</accession>
<dbReference type="Proteomes" id="UP000315215">
    <property type="component" value="Chromosome"/>
</dbReference>
<keyword evidence="1" id="KW-1133">Transmembrane helix</keyword>
<dbReference type="AlphaFoldDB" id="A0A516KL29"/>
<dbReference type="EMBL" id="CP041666">
    <property type="protein sequence ID" value="QDP42095.1"/>
    <property type="molecule type" value="Genomic_DNA"/>
</dbReference>
<name>A0A516KL29_9BACI</name>
<evidence type="ECO:0000313" key="2">
    <source>
        <dbReference type="EMBL" id="QDP42095.1"/>
    </source>
</evidence>
<dbReference type="OrthoDB" id="345900at2"/>
<dbReference type="GO" id="GO:0005886">
    <property type="term" value="C:plasma membrane"/>
    <property type="evidence" value="ECO:0007669"/>
    <property type="project" value="TreeGrafter"/>
</dbReference>
<dbReference type="PANTHER" id="PTHR35813">
    <property type="entry name" value="INNER MEMBRANE PROTEIN YBAN"/>
    <property type="match status" value="1"/>
</dbReference>
<dbReference type="InterPro" id="IPR007401">
    <property type="entry name" value="DUF454"/>
</dbReference>
<gene>
    <name evidence="2" type="ORF">FN924_04850</name>
</gene>
<dbReference type="PIRSF" id="PIRSF016789">
    <property type="entry name" value="DUF454"/>
    <property type="match status" value="1"/>
</dbReference>
<feature type="transmembrane region" description="Helical" evidence="1">
    <location>
        <begin position="74"/>
        <end position="93"/>
    </location>
</feature>
<organism evidence="2 3">
    <name type="scientific">Radiobacillus deserti</name>
    <dbReference type="NCBI Taxonomy" id="2594883"/>
    <lineage>
        <taxon>Bacteria</taxon>
        <taxon>Bacillati</taxon>
        <taxon>Bacillota</taxon>
        <taxon>Bacilli</taxon>
        <taxon>Bacillales</taxon>
        <taxon>Bacillaceae</taxon>
        <taxon>Radiobacillus</taxon>
    </lineage>
</organism>
<feature type="transmembrane region" description="Helical" evidence="1">
    <location>
        <begin position="7"/>
        <end position="28"/>
    </location>
</feature>